<dbReference type="EMBL" id="VTPC01006134">
    <property type="protein sequence ID" value="KAF2895203.1"/>
    <property type="molecule type" value="Genomic_DNA"/>
</dbReference>
<name>A0A8K0D2A1_IGNLU</name>
<dbReference type="Proteomes" id="UP000801492">
    <property type="component" value="Unassembled WGS sequence"/>
</dbReference>
<gene>
    <name evidence="1" type="ORF">ILUMI_10975</name>
</gene>
<accession>A0A8K0D2A1</accession>
<keyword evidence="2" id="KW-1185">Reference proteome</keyword>
<sequence length="139" mass="15986">MKLHIMIASSMQRSNRLYPLHFTPRVSHVAGPRHLGGPGHYQPHGLHKSFFNQNIVCECFRRRPLSTAEILEIMENLEETDIAPDGIIIILPKDVEDNTDCYSGSEETNNPDNLNYNQLTAEGEFYFEDNEVRRAMGRR</sequence>
<dbReference type="OrthoDB" id="6782791at2759"/>
<reference evidence="1" key="1">
    <citation type="submission" date="2019-08" db="EMBL/GenBank/DDBJ databases">
        <title>The genome of the North American firefly Photinus pyralis.</title>
        <authorList>
            <consortium name="Photinus pyralis genome working group"/>
            <person name="Fallon T.R."/>
            <person name="Sander Lower S.E."/>
            <person name="Weng J.-K."/>
        </authorList>
    </citation>
    <scope>NUCLEOTIDE SEQUENCE</scope>
    <source>
        <strain evidence="1">TRF0915ILg1</strain>
        <tissue evidence="1">Whole body</tissue>
    </source>
</reference>
<comment type="caution">
    <text evidence="1">The sequence shown here is derived from an EMBL/GenBank/DDBJ whole genome shotgun (WGS) entry which is preliminary data.</text>
</comment>
<dbReference type="AlphaFoldDB" id="A0A8K0D2A1"/>
<evidence type="ECO:0000313" key="1">
    <source>
        <dbReference type="EMBL" id="KAF2895203.1"/>
    </source>
</evidence>
<organism evidence="1 2">
    <name type="scientific">Ignelater luminosus</name>
    <name type="common">Cucubano</name>
    <name type="synonym">Pyrophorus luminosus</name>
    <dbReference type="NCBI Taxonomy" id="2038154"/>
    <lineage>
        <taxon>Eukaryota</taxon>
        <taxon>Metazoa</taxon>
        <taxon>Ecdysozoa</taxon>
        <taxon>Arthropoda</taxon>
        <taxon>Hexapoda</taxon>
        <taxon>Insecta</taxon>
        <taxon>Pterygota</taxon>
        <taxon>Neoptera</taxon>
        <taxon>Endopterygota</taxon>
        <taxon>Coleoptera</taxon>
        <taxon>Polyphaga</taxon>
        <taxon>Elateriformia</taxon>
        <taxon>Elateroidea</taxon>
        <taxon>Elateridae</taxon>
        <taxon>Agrypninae</taxon>
        <taxon>Pyrophorini</taxon>
        <taxon>Ignelater</taxon>
    </lineage>
</organism>
<protein>
    <submittedName>
        <fullName evidence="1">Uncharacterized protein</fullName>
    </submittedName>
</protein>
<proteinExistence type="predicted"/>
<evidence type="ECO:0000313" key="2">
    <source>
        <dbReference type="Proteomes" id="UP000801492"/>
    </source>
</evidence>